<proteinExistence type="predicted"/>
<keyword evidence="2" id="KW-1185">Reference proteome</keyword>
<dbReference type="EMBL" id="JAPZVP010000002">
    <property type="protein sequence ID" value="MDA1358651.1"/>
    <property type="molecule type" value="Genomic_DNA"/>
</dbReference>
<gene>
    <name evidence="1" type="ORF">O1R50_03400</name>
</gene>
<accession>A0A9X3P6X1</accession>
<dbReference type="AlphaFoldDB" id="A0A9X3P6X1"/>
<evidence type="ECO:0000313" key="1">
    <source>
        <dbReference type="EMBL" id="MDA1358651.1"/>
    </source>
</evidence>
<organism evidence="1 2">
    <name type="scientific">Glycomyces luteolus</name>
    <dbReference type="NCBI Taxonomy" id="2670330"/>
    <lineage>
        <taxon>Bacteria</taxon>
        <taxon>Bacillati</taxon>
        <taxon>Actinomycetota</taxon>
        <taxon>Actinomycetes</taxon>
        <taxon>Glycomycetales</taxon>
        <taxon>Glycomycetaceae</taxon>
        <taxon>Glycomyces</taxon>
    </lineage>
</organism>
<dbReference type="Proteomes" id="UP001146067">
    <property type="component" value="Unassembled WGS sequence"/>
</dbReference>
<sequence>MARQLDSDALRAYRDIVQAQLERLETEVIPKLENGNELGRLPAFGTMDGADTARENYTAFHEGAWNNLQALRGALIGIIDTLNTSGDLSDESDELAVTDMSTVNNNIEPAQLLP</sequence>
<comment type="caution">
    <text evidence="1">The sequence shown here is derived from an EMBL/GenBank/DDBJ whole genome shotgun (WGS) entry which is preliminary data.</text>
</comment>
<dbReference type="RefSeq" id="WP_270108457.1">
    <property type="nucleotide sequence ID" value="NZ_JAPZVP010000002.1"/>
</dbReference>
<reference evidence="1" key="1">
    <citation type="submission" date="2022-12" db="EMBL/GenBank/DDBJ databases">
        <title>Gycomyces niveus sp.nov.,a novel actinomycete isolated from soil in Shouguan.</title>
        <authorList>
            <person name="Yang X."/>
        </authorList>
    </citation>
    <scope>NUCLEOTIDE SEQUENCE</scope>
    <source>
        <strain evidence="1">NEAU-A15</strain>
    </source>
</reference>
<evidence type="ECO:0000313" key="2">
    <source>
        <dbReference type="Proteomes" id="UP001146067"/>
    </source>
</evidence>
<name>A0A9X3P6X1_9ACTN</name>
<protein>
    <submittedName>
        <fullName evidence="1">Uncharacterized protein</fullName>
    </submittedName>
</protein>